<comment type="caution">
    <text evidence="1">The sequence shown here is derived from an EMBL/GenBank/DDBJ whole genome shotgun (WGS) entry which is preliminary data.</text>
</comment>
<gene>
    <name evidence="1" type="ORF">BSL78_21870</name>
</gene>
<name>A0A2G8JZZ6_STIJA</name>
<keyword evidence="2" id="KW-1185">Reference proteome</keyword>
<protein>
    <submittedName>
        <fullName evidence="1">Uncharacterized protein</fullName>
    </submittedName>
</protein>
<dbReference type="AlphaFoldDB" id="A0A2G8JZZ6"/>
<reference evidence="1 2" key="1">
    <citation type="journal article" date="2017" name="PLoS Biol.">
        <title>The sea cucumber genome provides insights into morphological evolution and visceral regeneration.</title>
        <authorList>
            <person name="Zhang X."/>
            <person name="Sun L."/>
            <person name="Yuan J."/>
            <person name="Sun Y."/>
            <person name="Gao Y."/>
            <person name="Zhang L."/>
            <person name="Li S."/>
            <person name="Dai H."/>
            <person name="Hamel J.F."/>
            <person name="Liu C."/>
            <person name="Yu Y."/>
            <person name="Liu S."/>
            <person name="Lin W."/>
            <person name="Guo K."/>
            <person name="Jin S."/>
            <person name="Xu P."/>
            <person name="Storey K.B."/>
            <person name="Huan P."/>
            <person name="Zhang T."/>
            <person name="Zhou Y."/>
            <person name="Zhang J."/>
            <person name="Lin C."/>
            <person name="Li X."/>
            <person name="Xing L."/>
            <person name="Huo D."/>
            <person name="Sun M."/>
            <person name="Wang L."/>
            <person name="Mercier A."/>
            <person name="Li F."/>
            <person name="Yang H."/>
            <person name="Xiang J."/>
        </authorList>
    </citation>
    <scope>NUCLEOTIDE SEQUENCE [LARGE SCALE GENOMIC DNA]</scope>
    <source>
        <strain evidence="1">Shaxun</strain>
        <tissue evidence="1">Muscle</tissue>
    </source>
</reference>
<accession>A0A2G8JZZ6</accession>
<organism evidence="1 2">
    <name type="scientific">Stichopus japonicus</name>
    <name type="common">Sea cucumber</name>
    <dbReference type="NCBI Taxonomy" id="307972"/>
    <lineage>
        <taxon>Eukaryota</taxon>
        <taxon>Metazoa</taxon>
        <taxon>Echinodermata</taxon>
        <taxon>Eleutherozoa</taxon>
        <taxon>Echinozoa</taxon>
        <taxon>Holothuroidea</taxon>
        <taxon>Aspidochirotacea</taxon>
        <taxon>Aspidochirotida</taxon>
        <taxon>Stichopodidae</taxon>
        <taxon>Apostichopus</taxon>
    </lineage>
</organism>
<dbReference type="Proteomes" id="UP000230750">
    <property type="component" value="Unassembled WGS sequence"/>
</dbReference>
<dbReference type="EMBL" id="MRZV01001034">
    <property type="protein sequence ID" value="PIK41275.1"/>
    <property type="molecule type" value="Genomic_DNA"/>
</dbReference>
<evidence type="ECO:0000313" key="1">
    <source>
        <dbReference type="EMBL" id="PIK41275.1"/>
    </source>
</evidence>
<evidence type="ECO:0000313" key="2">
    <source>
        <dbReference type="Proteomes" id="UP000230750"/>
    </source>
</evidence>
<proteinExistence type="predicted"/>
<sequence length="214" mass="24439">MLRFICGISRKRIEALKELLTNGCWNTLADCMFESENVEDILDKELKAESVKPSTLLQNYTSDSKMKVVRLDERYHQNAFKLFMGKCLCSNLHFESISIGAECTLKFLLSLTLPMVDTFELRNISYVNTKSSQTVGKIISWAIRTNVNNRIRFLKGNVPEKIEPQWLERCKITIAYNADGSDRENDHILDLGSGTWKKPTRTAIAKGKIQSVLK</sequence>